<name>A0A1R3GNN0_COCAP</name>
<dbReference type="AlphaFoldDB" id="A0A1R3GNN0"/>
<reference evidence="2 3" key="1">
    <citation type="submission" date="2013-09" db="EMBL/GenBank/DDBJ databases">
        <title>Corchorus capsularis genome sequencing.</title>
        <authorList>
            <person name="Alam M."/>
            <person name="Haque M.S."/>
            <person name="Islam M.S."/>
            <person name="Emdad E.M."/>
            <person name="Islam M.M."/>
            <person name="Ahmed B."/>
            <person name="Halim A."/>
            <person name="Hossen Q.M.M."/>
            <person name="Hossain M.Z."/>
            <person name="Ahmed R."/>
            <person name="Khan M.M."/>
            <person name="Islam R."/>
            <person name="Rashid M.M."/>
            <person name="Khan S.A."/>
            <person name="Rahman M.S."/>
            <person name="Alam M."/>
        </authorList>
    </citation>
    <scope>NUCLEOTIDE SEQUENCE [LARGE SCALE GENOMIC DNA]</scope>
    <source>
        <strain evidence="3">cv. CVL-1</strain>
        <tissue evidence="2">Whole seedling</tissue>
    </source>
</reference>
<evidence type="ECO:0000259" key="1">
    <source>
        <dbReference type="Pfam" id="PF00011"/>
    </source>
</evidence>
<feature type="domain" description="SHSP" evidence="1">
    <location>
        <begin position="70"/>
        <end position="149"/>
    </location>
</feature>
<dbReference type="CDD" id="cd06464">
    <property type="entry name" value="ACD_sHsps-like"/>
    <property type="match status" value="1"/>
</dbReference>
<evidence type="ECO:0000313" key="2">
    <source>
        <dbReference type="EMBL" id="OMO59659.1"/>
    </source>
</evidence>
<dbReference type="Gene3D" id="2.60.40.790">
    <property type="match status" value="1"/>
</dbReference>
<dbReference type="OrthoDB" id="1653398at2759"/>
<sequence length="158" mass="17629">MALSRIFSRTKMLRPVMINPIRSVHHVDVHADEAHIAPPTTQGHKCYPFLSSGSKETVFCKVYLGKGSYFRVDMPGVKQDGLKLTLKGATLFFEGTAHAEPEFDGFDDKSTERKFKGSVEYFPVENYSLDKIQSKISAGVLRVFVPFKNAGEFIIPGV</sequence>
<dbReference type="InterPro" id="IPR008978">
    <property type="entry name" value="HSP20-like_chaperone"/>
</dbReference>
<dbReference type="PANTHER" id="PTHR46991">
    <property type="entry name" value="23.5 KDA HEAT SHOCK PROTEIN, MITOCHONDRIAL"/>
    <property type="match status" value="1"/>
</dbReference>
<organism evidence="2 3">
    <name type="scientific">Corchorus capsularis</name>
    <name type="common">Jute</name>
    <dbReference type="NCBI Taxonomy" id="210143"/>
    <lineage>
        <taxon>Eukaryota</taxon>
        <taxon>Viridiplantae</taxon>
        <taxon>Streptophyta</taxon>
        <taxon>Embryophyta</taxon>
        <taxon>Tracheophyta</taxon>
        <taxon>Spermatophyta</taxon>
        <taxon>Magnoliopsida</taxon>
        <taxon>eudicotyledons</taxon>
        <taxon>Gunneridae</taxon>
        <taxon>Pentapetalae</taxon>
        <taxon>rosids</taxon>
        <taxon>malvids</taxon>
        <taxon>Malvales</taxon>
        <taxon>Malvaceae</taxon>
        <taxon>Grewioideae</taxon>
        <taxon>Apeibeae</taxon>
        <taxon>Corchorus</taxon>
    </lineage>
</organism>
<dbReference type="InterPro" id="IPR044656">
    <property type="entry name" value="HSP14.7/HSP23.5/HSP23.6-like"/>
</dbReference>
<accession>A0A1R3GNN0</accession>
<dbReference type="EMBL" id="AWWV01013888">
    <property type="protein sequence ID" value="OMO59659.1"/>
    <property type="molecule type" value="Genomic_DNA"/>
</dbReference>
<dbReference type="PANTHER" id="PTHR46991:SF4">
    <property type="entry name" value="14.7 KDA HEAT SHOCK PROTEIN-LIKE"/>
    <property type="match status" value="1"/>
</dbReference>
<gene>
    <name evidence="2" type="ORF">CCACVL1_24687</name>
</gene>
<dbReference type="Proteomes" id="UP000188268">
    <property type="component" value="Unassembled WGS sequence"/>
</dbReference>
<evidence type="ECO:0000313" key="3">
    <source>
        <dbReference type="Proteomes" id="UP000188268"/>
    </source>
</evidence>
<keyword evidence="3" id="KW-1185">Reference proteome</keyword>
<comment type="caution">
    <text evidence="2">The sequence shown here is derived from an EMBL/GenBank/DDBJ whole genome shotgun (WGS) entry which is preliminary data.</text>
</comment>
<protein>
    <recommendedName>
        <fullName evidence="1">SHSP domain-containing protein</fullName>
    </recommendedName>
</protein>
<dbReference type="Gramene" id="OMO59659">
    <property type="protein sequence ID" value="OMO59659"/>
    <property type="gene ID" value="CCACVL1_24687"/>
</dbReference>
<proteinExistence type="predicted"/>
<dbReference type="Pfam" id="PF00011">
    <property type="entry name" value="HSP20"/>
    <property type="match status" value="1"/>
</dbReference>
<dbReference type="InterPro" id="IPR002068">
    <property type="entry name" value="A-crystallin/Hsp20_dom"/>
</dbReference>
<dbReference type="SUPFAM" id="SSF49764">
    <property type="entry name" value="HSP20-like chaperones"/>
    <property type="match status" value="1"/>
</dbReference>